<keyword evidence="3" id="KW-1185">Reference proteome</keyword>
<organism evidence="2 3">
    <name type="scientific">Comamonas suwonensis</name>
    <dbReference type="NCBI Taxonomy" id="2606214"/>
    <lineage>
        <taxon>Bacteria</taxon>
        <taxon>Pseudomonadati</taxon>
        <taxon>Pseudomonadota</taxon>
        <taxon>Betaproteobacteria</taxon>
        <taxon>Burkholderiales</taxon>
        <taxon>Comamonadaceae</taxon>
        <taxon>Comamonas</taxon>
    </lineage>
</organism>
<dbReference type="AlphaFoldDB" id="A0A843B8J5"/>
<gene>
    <name evidence="2" type="ORF">HF327_012785</name>
</gene>
<feature type="compositionally biased region" description="Low complexity" evidence="1">
    <location>
        <begin position="72"/>
        <end position="87"/>
    </location>
</feature>
<comment type="caution">
    <text evidence="2">The sequence shown here is derived from an EMBL/GenBank/DDBJ whole genome shotgun (WGS) entry which is preliminary data.</text>
</comment>
<protein>
    <recommendedName>
        <fullName evidence="4">Elements of external origin</fullName>
    </recommendedName>
</protein>
<dbReference type="Proteomes" id="UP000530032">
    <property type="component" value="Unassembled WGS sequence"/>
</dbReference>
<dbReference type="RefSeq" id="WP_198460534.1">
    <property type="nucleotide sequence ID" value="NZ_JABBCQ020000010.1"/>
</dbReference>
<reference evidence="2" key="1">
    <citation type="submission" date="2020-12" db="EMBL/GenBank/DDBJ databases">
        <title>Comamonas sp. nov., isolated from stream water.</title>
        <authorList>
            <person name="Park K.-H."/>
        </authorList>
    </citation>
    <scope>NUCLEOTIDE SEQUENCE</scope>
    <source>
        <strain evidence="2">EJ-4</strain>
    </source>
</reference>
<evidence type="ECO:0000313" key="3">
    <source>
        <dbReference type="Proteomes" id="UP000530032"/>
    </source>
</evidence>
<accession>A0A843B8J5</accession>
<feature type="region of interest" description="Disordered" evidence="1">
    <location>
        <begin position="55"/>
        <end position="93"/>
    </location>
</feature>
<evidence type="ECO:0008006" key="4">
    <source>
        <dbReference type="Google" id="ProtNLM"/>
    </source>
</evidence>
<dbReference type="EMBL" id="JABBCQ020000010">
    <property type="protein sequence ID" value="MBI1625372.1"/>
    <property type="molecule type" value="Genomic_DNA"/>
</dbReference>
<name>A0A843B8J5_9BURK</name>
<evidence type="ECO:0000313" key="2">
    <source>
        <dbReference type="EMBL" id="MBI1625372.1"/>
    </source>
</evidence>
<sequence>MNGRINLISQAEYARRRGVAKSAVAKAVKEGRITLIDGKIDPAVADIQWAQNTRARADAGRPASEQVEGMGDAPQAANNASQAPDSASTAKDDYQALRVRREMAAVEREERENAKDAGLLVEKSAARRGTFDAFRALRDDVMNAPQRAAPRVIGLADTREIEHVFREELRKAFEIAEKRLQALLPMTLEAK</sequence>
<proteinExistence type="predicted"/>
<evidence type="ECO:0000256" key="1">
    <source>
        <dbReference type="SAM" id="MobiDB-lite"/>
    </source>
</evidence>